<evidence type="ECO:0000256" key="3">
    <source>
        <dbReference type="ARBA" id="ARBA00022692"/>
    </source>
</evidence>
<feature type="chain" id="PRO_5020310571" evidence="13">
    <location>
        <begin position="25"/>
        <end position="530"/>
    </location>
</feature>
<keyword evidence="6 12" id="KW-0472">Membrane</keyword>
<feature type="compositionally biased region" description="Polar residues" evidence="11">
    <location>
        <begin position="518"/>
        <end position="530"/>
    </location>
</feature>
<dbReference type="AlphaFoldDB" id="A0A4U5VJZ8"/>
<keyword evidence="4 13" id="KW-0732">Signal</keyword>
<dbReference type="Gene3D" id="2.60.40.10">
    <property type="entry name" value="Immunoglobulins"/>
    <property type="match status" value="4"/>
</dbReference>
<keyword evidence="2" id="KW-1003">Cell membrane</keyword>
<dbReference type="InterPro" id="IPR003599">
    <property type="entry name" value="Ig_sub"/>
</dbReference>
<evidence type="ECO:0000256" key="5">
    <source>
        <dbReference type="ARBA" id="ARBA00022989"/>
    </source>
</evidence>
<dbReference type="GO" id="GO:0042130">
    <property type="term" value="P:negative regulation of T cell proliferation"/>
    <property type="evidence" value="ECO:0007669"/>
    <property type="project" value="TreeGrafter"/>
</dbReference>
<dbReference type="SMART" id="SM00408">
    <property type="entry name" value="IGc2"/>
    <property type="match status" value="3"/>
</dbReference>
<dbReference type="InterPro" id="IPR036179">
    <property type="entry name" value="Ig-like_dom_sf"/>
</dbReference>
<dbReference type="InterPro" id="IPR053896">
    <property type="entry name" value="BTN3A2-like_Ig-C"/>
</dbReference>
<protein>
    <submittedName>
        <fullName evidence="15">HERV-H LTR-associating protein 2</fullName>
    </submittedName>
</protein>
<evidence type="ECO:0000313" key="16">
    <source>
        <dbReference type="Proteomes" id="UP000298787"/>
    </source>
</evidence>
<evidence type="ECO:0000256" key="4">
    <source>
        <dbReference type="ARBA" id="ARBA00022729"/>
    </source>
</evidence>
<evidence type="ECO:0000256" key="8">
    <source>
        <dbReference type="ARBA" id="ARBA00023170"/>
    </source>
</evidence>
<evidence type="ECO:0000256" key="2">
    <source>
        <dbReference type="ARBA" id="ARBA00022475"/>
    </source>
</evidence>
<dbReference type="PANTHER" id="PTHR25466">
    <property type="entry name" value="T-LYMPHOCYTE ACTIVATION ANTIGEN"/>
    <property type="match status" value="1"/>
</dbReference>
<evidence type="ECO:0000256" key="6">
    <source>
        <dbReference type="ARBA" id="ARBA00023136"/>
    </source>
</evidence>
<dbReference type="Proteomes" id="UP000298787">
    <property type="component" value="Chromosome 19"/>
</dbReference>
<dbReference type="PANTHER" id="PTHR25466:SF14">
    <property type="entry name" value="BUTYROPHILIN SUBFAMILY 2 MEMBER A2-LIKE-RELATED"/>
    <property type="match status" value="1"/>
</dbReference>
<keyword evidence="5 12" id="KW-1133">Transmembrane helix</keyword>
<evidence type="ECO:0000313" key="15">
    <source>
        <dbReference type="EMBL" id="TKS87475.1"/>
    </source>
</evidence>
<feature type="transmembrane region" description="Helical" evidence="12">
    <location>
        <begin position="466"/>
        <end position="490"/>
    </location>
</feature>
<dbReference type="GO" id="GO:0042102">
    <property type="term" value="P:positive regulation of T cell proliferation"/>
    <property type="evidence" value="ECO:0007669"/>
    <property type="project" value="TreeGrafter"/>
</dbReference>
<keyword evidence="16" id="KW-1185">Reference proteome</keyword>
<dbReference type="InterPro" id="IPR013783">
    <property type="entry name" value="Ig-like_fold"/>
</dbReference>
<dbReference type="InterPro" id="IPR007110">
    <property type="entry name" value="Ig-like_dom"/>
</dbReference>
<dbReference type="Pfam" id="PF22705">
    <property type="entry name" value="C2-set_3"/>
    <property type="match status" value="1"/>
</dbReference>
<evidence type="ECO:0000256" key="9">
    <source>
        <dbReference type="ARBA" id="ARBA00023180"/>
    </source>
</evidence>
<feature type="domain" description="Ig-like" evidence="14">
    <location>
        <begin position="133"/>
        <end position="263"/>
    </location>
</feature>
<keyword evidence="10" id="KW-0393">Immunoglobulin domain</keyword>
<proteinExistence type="predicted"/>
<evidence type="ECO:0000259" key="14">
    <source>
        <dbReference type="PROSITE" id="PS50835"/>
    </source>
</evidence>
<dbReference type="InterPro" id="IPR051713">
    <property type="entry name" value="T-cell_Activation_Regulation"/>
</dbReference>
<keyword evidence="9" id="KW-0325">Glycoprotein</keyword>
<name>A0A4U5VJZ8_COLLU</name>
<dbReference type="GO" id="GO:0031295">
    <property type="term" value="P:T cell costimulation"/>
    <property type="evidence" value="ECO:0007669"/>
    <property type="project" value="TreeGrafter"/>
</dbReference>
<sequence>MRSTGINRVMFVATLAFLHDRVRGDTEVTCVVMESCVLPCKFHAGSDILIHWIDMTTGNIVHSYYYDKDQFKKQDQRFRNRTSLFKEQISRGNASLRLTRVETGDQGKYKCHSSTPEKEATSFVNLKVEDAAPVTSTSVLLSSTQLNFPTQGSVDGNPELTISCLSSEECVLPCQFASDGKGARVMWYKKKAVVSCTRYGNTSFVVGHNSPADKYKGRTDLYADQVLEGNASLVMRNVTPNDQGKYFCITMTAPRTDESGVITLVVKALVQEVDIESNGDSVTCRAGGIYPEPTLTWSTDPPTDTQLLQNQTKSQKNKFGFYDIQSSLRLTECDAANRTIICSVTSDTSEKRAFLKHEASILASPGSNAKVPCSLPPSTLQSFNLTWRFRPSDPILSISFTGQKSSVKVWDQWKPHVFNDPSAKRSLHLHNLKPEHQGTYTCEVRTPEETYITWTELTVGQDSEHIYIYVIIALCYFLCMSYGMVVFLSCKIRGLKKARRQEETSNQVTEVLDVAEGSENSQSVENTDEG</sequence>
<dbReference type="InterPro" id="IPR003598">
    <property type="entry name" value="Ig_sub2"/>
</dbReference>
<keyword evidence="3 12" id="KW-0812">Transmembrane</keyword>
<evidence type="ECO:0000256" key="11">
    <source>
        <dbReference type="SAM" id="MobiDB-lite"/>
    </source>
</evidence>
<feature type="signal peptide" evidence="13">
    <location>
        <begin position="1"/>
        <end position="24"/>
    </location>
</feature>
<dbReference type="EMBL" id="CM014096">
    <property type="protein sequence ID" value="TKS87475.1"/>
    <property type="molecule type" value="Genomic_DNA"/>
</dbReference>
<comment type="subcellular location">
    <subcellularLocation>
        <location evidence="1">Cell membrane</location>
        <topology evidence="1">Single-pass type I membrane protein</topology>
    </subcellularLocation>
</comment>
<dbReference type="GO" id="GO:0007166">
    <property type="term" value="P:cell surface receptor signaling pathway"/>
    <property type="evidence" value="ECO:0007669"/>
    <property type="project" value="TreeGrafter"/>
</dbReference>
<dbReference type="GO" id="GO:0071222">
    <property type="term" value="P:cellular response to lipopolysaccharide"/>
    <property type="evidence" value="ECO:0007669"/>
    <property type="project" value="TreeGrafter"/>
</dbReference>
<feature type="region of interest" description="Disordered" evidence="11">
    <location>
        <begin position="504"/>
        <end position="530"/>
    </location>
</feature>
<keyword evidence="8" id="KW-0675">Receptor</keyword>
<feature type="domain" description="Ig-like" evidence="14">
    <location>
        <begin position="279"/>
        <end position="349"/>
    </location>
</feature>
<dbReference type="SUPFAM" id="SSF48726">
    <property type="entry name" value="Immunoglobulin"/>
    <property type="match status" value="4"/>
</dbReference>
<dbReference type="GO" id="GO:0009897">
    <property type="term" value="C:external side of plasma membrane"/>
    <property type="evidence" value="ECO:0007669"/>
    <property type="project" value="TreeGrafter"/>
</dbReference>
<keyword evidence="7" id="KW-1015">Disulfide bond</keyword>
<dbReference type="PROSITE" id="PS50835">
    <property type="entry name" value="IG_LIKE"/>
    <property type="match status" value="4"/>
</dbReference>
<dbReference type="Pfam" id="PF07686">
    <property type="entry name" value="V-set"/>
    <property type="match status" value="3"/>
</dbReference>
<dbReference type="GO" id="GO:0006955">
    <property type="term" value="P:immune response"/>
    <property type="evidence" value="ECO:0007669"/>
    <property type="project" value="TreeGrafter"/>
</dbReference>
<evidence type="ECO:0000256" key="13">
    <source>
        <dbReference type="SAM" id="SignalP"/>
    </source>
</evidence>
<dbReference type="STRING" id="240159.A0A4U5VJZ8"/>
<dbReference type="SMART" id="SM00406">
    <property type="entry name" value="IGv"/>
    <property type="match status" value="3"/>
</dbReference>
<feature type="domain" description="Ig-like" evidence="14">
    <location>
        <begin position="24"/>
        <end position="121"/>
    </location>
</feature>
<reference evidence="15 16" key="1">
    <citation type="submission" date="2019-01" db="EMBL/GenBank/DDBJ databases">
        <title>Genome Assembly of Collichthys lucidus.</title>
        <authorList>
            <person name="Cai M."/>
            <person name="Xiao S."/>
        </authorList>
    </citation>
    <scope>NUCLEOTIDE SEQUENCE [LARGE SCALE GENOMIC DNA]</scope>
    <source>
        <strain evidence="15">JT15FE1705JMU</strain>
        <tissue evidence="15">Muscle</tissue>
    </source>
</reference>
<evidence type="ECO:0000256" key="7">
    <source>
        <dbReference type="ARBA" id="ARBA00023157"/>
    </source>
</evidence>
<accession>A0A4U5VJZ8</accession>
<gene>
    <name evidence="15" type="ORF">D9C73_021599</name>
</gene>
<dbReference type="SMART" id="SM00409">
    <property type="entry name" value="IG"/>
    <property type="match status" value="3"/>
</dbReference>
<evidence type="ECO:0000256" key="12">
    <source>
        <dbReference type="SAM" id="Phobius"/>
    </source>
</evidence>
<dbReference type="FunFam" id="2.60.40.10:FF:000142">
    <property type="entry name" value="V-set domain-containing T-cell activation inhibitor 1"/>
    <property type="match status" value="1"/>
</dbReference>
<evidence type="ECO:0000256" key="1">
    <source>
        <dbReference type="ARBA" id="ARBA00004251"/>
    </source>
</evidence>
<organism evidence="15 16">
    <name type="scientific">Collichthys lucidus</name>
    <name type="common">Big head croaker</name>
    <name type="synonym">Sciaena lucida</name>
    <dbReference type="NCBI Taxonomy" id="240159"/>
    <lineage>
        <taxon>Eukaryota</taxon>
        <taxon>Metazoa</taxon>
        <taxon>Chordata</taxon>
        <taxon>Craniata</taxon>
        <taxon>Vertebrata</taxon>
        <taxon>Euteleostomi</taxon>
        <taxon>Actinopterygii</taxon>
        <taxon>Neopterygii</taxon>
        <taxon>Teleostei</taxon>
        <taxon>Neoteleostei</taxon>
        <taxon>Acanthomorphata</taxon>
        <taxon>Eupercaria</taxon>
        <taxon>Sciaenidae</taxon>
        <taxon>Collichthys</taxon>
    </lineage>
</organism>
<feature type="domain" description="Ig-like" evidence="14">
    <location>
        <begin position="350"/>
        <end position="453"/>
    </location>
</feature>
<evidence type="ECO:0000256" key="10">
    <source>
        <dbReference type="ARBA" id="ARBA00023319"/>
    </source>
</evidence>
<dbReference type="InterPro" id="IPR013106">
    <property type="entry name" value="Ig_V-set"/>
</dbReference>